<dbReference type="eggNOG" id="COG1580">
    <property type="taxonomic scope" value="Bacteria"/>
</dbReference>
<evidence type="ECO:0000313" key="12">
    <source>
        <dbReference type="Proteomes" id="UP000028481"/>
    </source>
</evidence>
<comment type="similarity">
    <text evidence="3 10">Belongs to the FliL family.</text>
</comment>
<keyword evidence="7 10" id="KW-0283">Flagellar rotation</keyword>
<evidence type="ECO:0000256" key="6">
    <source>
        <dbReference type="ARBA" id="ARBA00022692"/>
    </source>
</evidence>
<dbReference type="InterPro" id="IPR005503">
    <property type="entry name" value="FliL"/>
</dbReference>
<dbReference type="Pfam" id="PF03748">
    <property type="entry name" value="FliL"/>
    <property type="match status" value="1"/>
</dbReference>
<dbReference type="KEGG" id="tcm:HL41_02645"/>
<evidence type="ECO:0000256" key="9">
    <source>
        <dbReference type="ARBA" id="ARBA00023136"/>
    </source>
</evidence>
<feature type="transmembrane region" description="Helical" evidence="10">
    <location>
        <begin position="23"/>
        <end position="46"/>
    </location>
</feature>
<comment type="function">
    <text evidence="1 10">Controls the rotational direction of flagella during chemotaxis.</text>
</comment>
<dbReference type="GO" id="GO:0071978">
    <property type="term" value="P:bacterial-type flagellum-dependent swarming motility"/>
    <property type="evidence" value="ECO:0007669"/>
    <property type="project" value="TreeGrafter"/>
</dbReference>
<evidence type="ECO:0000256" key="4">
    <source>
        <dbReference type="ARBA" id="ARBA00022475"/>
    </source>
</evidence>
<dbReference type="RefSeq" id="WP_038061178.1">
    <property type="nucleotide sequence ID" value="NZ_CP008796.1"/>
</dbReference>
<keyword evidence="8 10" id="KW-1133">Transmembrane helix</keyword>
<dbReference type="GO" id="GO:0005886">
    <property type="term" value="C:plasma membrane"/>
    <property type="evidence" value="ECO:0007669"/>
    <property type="project" value="UniProtKB-SubCell"/>
</dbReference>
<evidence type="ECO:0000256" key="2">
    <source>
        <dbReference type="ARBA" id="ARBA00004162"/>
    </source>
</evidence>
<name>A0A075WYQ6_9BACT</name>
<keyword evidence="5 10" id="KW-0145">Chemotaxis</keyword>
<keyword evidence="4 10" id="KW-1003">Cell membrane</keyword>
<dbReference type="HOGENOM" id="CLU_099018_2_0_0"/>
<evidence type="ECO:0000256" key="10">
    <source>
        <dbReference type="RuleBase" id="RU364125"/>
    </source>
</evidence>
<dbReference type="PANTHER" id="PTHR35091:SF2">
    <property type="entry name" value="FLAGELLAR PROTEIN FLIL"/>
    <property type="match status" value="1"/>
</dbReference>
<keyword evidence="12" id="KW-1185">Reference proteome</keyword>
<evidence type="ECO:0000256" key="1">
    <source>
        <dbReference type="ARBA" id="ARBA00002254"/>
    </source>
</evidence>
<evidence type="ECO:0000256" key="5">
    <source>
        <dbReference type="ARBA" id="ARBA00022500"/>
    </source>
</evidence>
<evidence type="ECO:0000256" key="8">
    <source>
        <dbReference type="ARBA" id="ARBA00022989"/>
    </source>
</evidence>
<organism evidence="11 12">
    <name type="scientific">Thermodesulfobacterium commune DSM 2178</name>
    <dbReference type="NCBI Taxonomy" id="289377"/>
    <lineage>
        <taxon>Bacteria</taxon>
        <taxon>Pseudomonadati</taxon>
        <taxon>Thermodesulfobacteriota</taxon>
        <taxon>Thermodesulfobacteria</taxon>
        <taxon>Thermodesulfobacteriales</taxon>
        <taxon>Thermodesulfobacteriaceae</taxon>
        <taxon>Thermodesulfobacterium</taxon>
    </lineage>
</organism>
<gene>
    <name evidence="11" type="ORF">HL41_02645</name>
</gene>
<dbReference type="Proteomes" id="UP000028481">
    <property type="component" value="Chromosome"/>
</dbReference>
<dbReference type="STRING" id="289377.HL41_02645"/>
<dbReference type="PANTHER" id="PTHR35091">
    <property type="entry name" value="FLAGELLAR PROTEIN FLIL"/>
    <property type="match status" value="1"/>
</dbReference>
<dbReference type="GO" id="GO:0006935">
    <property type="term" value="P:chemotaxis"/>
    <property type="evidence" value="ECO:0007669"/>
    <property type="project" value="UniProtKB-KW"/>
</dbReference>
<reference evidence="11 12" key="1">
    <citation type="journal article" date="2015" name="Genome Announc.">
        <title>Genome Sequence of a Sulfate-Reducing Thermophilic Bacterium, Thermodesulfobacterium commune DSM 2178T (Phylum Thermodesulfobacteria).</title>
        <authorList>
            <person name="Bhatnagar S."/>
            <person name="Badger J.H."/>
            <person name="Madupu R."/>
            <person name="Khouri H.M."/>
            <person name="O'Connor E.M."/>
            <person name="Robb F.T."/>
            <person name="Ward N.L."/>
            <person name="Eisen J.A."/>
        </authorList>
    </citation>
    <scope>NUCLEOTIDE SEQUENCE [LARGE SCALE GENOMIC DNA]</scope>
    <source>
        <strain evidence="11 12">DSM 2178</strain>
    </source>
</reference>
<dbReference type="AlphaFoldDB" id="A0A075WYQ6"/>
<keyword evidence="6 10" id="KW-0812">Transmembrane</keyword>
<dbReference type="EMBL" id="CP008796">
    <property type="protein sequence ID" value="AIH03782.1"/>
    <property type="molecule type" value="Genomic_DNA"/>
</dbReference>
<evidence type="ECO:0000313" key="11">
    <source>
        <dbReference type="EMBL" id="AIH03782.1"/>
    </source>
</evidence>
<evidence type="ECO:0000256" key="7">
    <source>
        <dbReference type="ARBA" id="ARBA00022779"/>
    </source>
</evidence>
<protein>
    <recommendedName>
        <fullName evidence="10">Flagellar protein FliL</fullName>
    </recommendedName>
</protein>
<comment type="subcellular location">
    <subcellularLocation>
        <location evidence="2">Cell membrane</location>
        <topology evidence="2">Single-pass membrane protein</topology>
    </subcellularLocation>
</comment>
<sequence>MAEEVKEGAEKQASEKKGGKKKFLLFLVVGFLIIALASGVVLFLMGKKGEEKGEGKKGVKKEKVEVKVIYPMEPVVVNLLDPTGKRYLQVRLALGVADKKAEEEIKTKEPMIRDVIITYLSSKTPEEVIQPEAKETIKKDLLIKINEALGDEILQAVYITQYIVE</sequence>
<evidence type="ECO:0000256" key="3">
    <source>
        <dbReference type="ARBA" id="ARBA00008281"/>
    </source>
</evidence>
<accession>A0A075WYQ6</accession>
<dbReference type="OrthoDB" id="9799777at2"/>
<dbReference type="GO" id="GO:0009425">
    <property type="term" value="C:bacterial-type flagellum basal body"/>
    <property type="evidence" value="ECO:0007669"/>
    <property type="project" value="InterPro"/>
</dbReference>
<keyword evidence="9 10" id="KW-0472">Membrane</keyword>
<proteinExistence type="inferred from homology"/>
<dbReference type="PaxDb" id="289377-HL41_02645"/>